<name>A0A6J6I7U4_9ZZZZ</name>
<dbReference type="PROSITE" id="PS51198">
    <property type="entry name" value="UVRD_HELICASE_ATP_BIND"/>
    <property type="match status" value="1"/>
</dbReference>
<dbReference type="GO" id="GO:0043138">
    <property type="term" value="F:3'-5' DNA helicase activity"/>
    <property type="evidence" value="ECO:0007669"/>
    <property type="project" value="UniProtKB-EC"/>
</dbReference>
<keyword evidence="8" id="KW-0067">ATP-binding</keyword>
<dbReference type="PROSITE" id="PS51217">
    <property type="entry name" value="UVRD_HELICASE_CTER"/>
    <property type="match status" value="1"/>
</dbReference>
<keyword evidence="10" id="KW-0238">DNA-binding</keyword>
<dbReference type="InterPro" id="IPR027417">
    <property type="entry name" value="P-loop_NTPase"/>
</dbReference>
<dbReference type="Gene3D" id="3.40.50.300">
    <property type="entry name" value="P-loop containing nucleotide triphosphate hydrolases"/>
    <property type="match status" value="3"/>
</dbReference>
<dbReference type="Pfam" id="PF13361">
    <property type="entry name" value="UvrD_C"/>
    <property type="match status" value="1"/>
</dbReference>
<evidence type="ECO:0000256" key="13">
    <source>
        <dbReference type="ARBA" id="ARBA00034617"/>
    </source>
</evidence>
<evidence type="ECO:0000256" key="5">
    <source>
        <dbReference type="ARBA" id="ARBA00022801"/>
    </source>
</evidence>
<keyword evidence="5" id="KW-0378">Hydrolase</keyword>
<dbReference type="AlphaFoldDB" id="A0A6J6I7U4"/>
<accession>A0A6J6I7U4</accession>
<dbReference type="GO" id="GO:0008854">
    <property type="term" value="F:exodeoxyribonuclease V activity"/>
    <property type="evidence" value="ECO:0007669"/>
    <property type="project" value="InterPro"/>
</dbReference>
<gene>
    <name evidence="18" type="ORF">UFOPK1835_01901</name>
</gene>
<reference evidence="18" key="1">
    <citation type="submission" date="2020-05" db="EMBL/GenBank/DDBJ databases">
        <authorList>
            <person name="Chiriac C."/>
            <person name="Salcher M."/>
            <person name="Ghai R."/>
            <person name="Kavagutti S V."/>
        </authorList>
    </citation>
    <scope>NUCLEOTIDE SEQUENCE</scope>
</reference>
<keyword evidence="11" id="KW-0234">DNA repair</keyword>
<comment type="catalytic activity">
    <reaction evidence="15">
        <text>ATP + H2O = ADP + phosphate + H(+)</text>
        <dbReference type="Rhea" id="RHEA:13065"/>
        <dbReference type="ChEBI" id="CHEBI:15377"/>
        <dbReference type="ChEBI" id="CHEBI:15378"/>
        <dbReference type="ChEBI" id="CHEBI:30616"/>
        <dbReference type="ChEBI" id="CHEBI:43474"/>
        <dbReference type="ChEBI" id="CHEBI:456216"/>
        <dbReference type="EC" id="5.6.2.4"/>
    </reaction>
</comment>
<dbReference type="Gene3D" id="3.90.320.10">
    <property type="match status" value="1"/>
</dbReference>
<dbReference type="SUPFAM" id="SSF52980">
    <property type="entry name" value="Restriction endonuclease-like"/>
    <property type="match status" value="1"/>
</dbReference>
<evidence type="ECO:0000256" key="1">
    <source>
        <dbReference type="ARBA" id="ARBA00022722"/>
    </source>
</evidence>
<evidence type="ECO:0000256" key="15">
    <source>
        <dbReference type="ARBA" id="ARBA00048988"/>
    </source>
</evidence>
<dbReference type="EMBL" id="CAEZUP010000114">
    <property type="protein sequence ID" value="CAB4622542.1"/>
    <property type="molecule type" value="Genomic_DNA"/>
</dbReference>
<feature type="domain" description="UvrD-like helicase ATP-binding" evidence="16">
    <location>
        <begin position="17"/>
        <end position="355"/>
    </location>
</feature>
<evidence type="ECO:0000256" key="2">
    <source>
        <dbReference type="ARBA" id="ARBA00022723"/>
    </source>
</evidence>
<evidence type="ECO:0000313" key="18">
    <source>
        <dbReference type="EMBL" id="CAB4622542.1"/>
    </source>
</evidence>
<evidence type="ECO:0000256" key="7">
    <source>
        <dbReference type="ARBA" id="ARBA00022839"/>
    </source>
</evidence>
<comment type="catalytic activity">
    <reaction evidence="13">
        <text>Couples ATP hydrolysis with the unwinding of duplex DNA by translocating in the 3'-5' direction.</text>
        <dbReference type="EC" id="5.6.2.4"/>
    </reaction>
</comment>
<dbReference type="InterPro" id="IPR011335">
    <property type="entry name" value="Restrct_endonuc-II-like"/>
</dbReference>
<feature type="domain" description="UvrD-like helicase C-terminal" evidence="17">
    <location>
        <begin position="372"/>
        <end position="649"/>
    </location>
</feature>
<organism evidence="18">
    <name type="scientific">freshwater metagenome</name>
    <dbReference type="NCBI Taxonomy" id="449393"/>
    <lineage>
        <taxon>unclassified sequences</taxon>
        <taxon>metagenomes</taxon>
        <taxon>ecological metagenomes</taxon>
    </lineage>
</organism>
<evidence type="ECO:0000256" key="4">
    <source>
        <dbReference type="ARBA" id="ARBA00022763"/>
    </source>
</evidence>
<sequence>MTAPANASEAVDSVASPPVVPKFDINGALPDRVTMLEASAGTGKTYALAGLALRYIAEGHVLVSQLCVVTFTEATTAELRGRLRLRLAEAVVYLSGVDVSSDDTVLVKLGAVDDAERRVRLERVEQALSEFDTATISTIHGFCTRVVATGSGPSIDSPIGSGSNDVAEVATDHFIAAYGPTTAGPIPVPYKKLLKAVNLRLKIPDAEMLRIDPPDAKSTARCEQIDLAADLVDEVLRRVLERRTTDRVRTFDSLITDARSLLHSPAGEAIISELRKRFRVVMIDEFQDTDSVQWDIFRTAFLEGDDPVIVILVGDPKQSIYRFRSAEISAYLTARDYTIAHGGAVAGLDTNWRSDKPLLDALERIFGGYQFGDPSVGFQPVKAAPKNLEPRLLIGADADPEATAPVQFRSVASSPDGSEDAKSLIAADVVAEVTRLLNTAILATRSGTRPLRTADIGILVRSNADATRFANALNEAGIPAASSSNDSVLESEAAAQWRRLLAALDRPASTGLVRTASIGWFVGLDLAEVAALTDDETAELFERFRGWATALVEGGLPRLLAALREHGLAERVLSTVGGERDLTDLDHIVELLQGVTGGRPTTPGLLLAELDALGGDGEDGESASSELFDRRIDRDDDTVKVITVHKAKGLEWPVVLCPTLWTGAQGGGSPGHAWMGTGRVIDTNKLVVPESKAKAFMDVAKAADIENEGETRRQLYVALTRAQSRLIVWWAAPESKNGTRTVTPLGRLLAHATDGDAKDIHLEPLAATSGGTIDHVALPARIAPVKLVVESRPEPDLSVATATRELDSRWRIWSFSAIKSMAEALALESPVIGGVDEPAVDMAHELALAAPVDASSAAEAASSVRSGRMRSMPGGTAFGTLVHSIYERVDFAAANLETELREVCADALRYRPVRDGNGFLSADDLAAGLLEAVHAPLGGPLGDRTLAGLGAADRMNELDFDISIARIDAAMVAEVMLEHLDDTDPLRPWFVDAANGALAVDVEGLLTGSIDLVARTTIDAESRFWIADYKTNWLKTGDYGQASLAEAMSHSAYGLQATLYLVAMHRYLRFRLPGYNPDTHLLGAAYLFVRGMVPGNVTTPVVGEGPSSTPLSGPTVDGVFWWRPPTSALDALDRLFADGSTGVIR</sequence>
<evidence type="ECO:0000256" key="8">
    <source>
        <dbReference type="ARBA" id="ARBA00022840"/>
    </source>
</evidence>
<keyword evidence="9" id="KW-0460">Magnesium</keyword>
<keyword evidence="4" id="KW-0227">DNA damage</keyword>
<dbReference type="Gene3D" id="1.10.486.10">
    <property type="entry name" value="PCRA, domain 4"/>
    <property type="match status" value="1"/>
</dbReference>
<protein>
    <recommendedName>
        <fullName evidence="14">DNA 3'-5' helicase</fullName>
        <ecNumber evidence="14">5.6.2.4</ecNumber>
    </recommendedName>
</protein>
<dbReference type="PANTHER" id="PTHR11070">
    <property type="entry name" value="UVRD / RECB / PCRA DNA HELICASE FAMILY MEMBER"/>
    <property type="match status" value="1"/>
</dbReference>
<dbReference type="InterPro" id="IPR004586">
    <property type="entry name" value="RecB"/>
</dbReference>
<evidence type="ECO:0000256" key="3">
    <source>
        <dbReference type="ARBA" id="ARBA00022741"/>
    </source>
</evidence>
<dbReference type="InterPro" id="IPR000212">
    <property type="entry name" value="DNA_helicase_UvrD/REP"/>
</dbReference>
<keyword evidence="3" id="KW-0547">Nucleotide-binding</keyword>
<dbReference type="GO" id="GO:0009338">
    <property type="term" value="C:exodeoxyribonuclease V complex"/>
    <property type="evidence" value="ECO:0007669"/>
    <property type="project" value="TreeGrafter"/>
</dbReference>
<dbReference type="Pfam" id="PF00580">
    <property type="entry name" value="UvrD-helicase"/>
    <property type="match status" value="1"/>
</dbReference>
<proteinExistence type="inferred from homology"/>
<dbReference type="InterPro" id="IPR011604">
    <property type="entry name" value="PDDEXK-like_dom_sf"/>
</dbReference>
<keyword evidence="2" id="KW-0479">Metal-binding</keyword>
<keyword evidence="12" id="KW-0413">Isomerase</keyword>
<dbReference type="CDD" id="cd22352">
    <property type="entry name" value="RecB_C-like"/>
    <property type="match status" value="1"/>
</dbReference>
<evidence type="ECO:0000259" key="17">
    <source>
        <dbReference type="PROSITE" id="PS51217"/>
    </source>
</evidence>
<dbReference type="GO" id="GO:0005829">
    <property type="term" value="C:cytosol"/>
    <property type="evidence" value="ECO:0007669"/>
    <property type="project" value="TreeGrafter"/>
</dbReference>
<keyword evidence="7" id="KW-0269">Exonuclease</keyword>
<dbReference type="GO" id="GO:0000725">
    <property type="term" value="P:recombinational repair"/>
    <property type="evidence" value="ECO:0007669"/>
    <property type="project" value="TreeGrafter"/>
</dbReference>
<evidence type="ECO:0000256" key="10">
    <source>
        <dbReference type="ARBA" id="ARBA00023125"/>
    </source>
</evidence>
<dbReference type="InterPro" id="IPR014017">
    <property type="entry name" value="DNA_helicase_UvrD-like_C"/>
</dbReference>
<evidence type="ECO:0000256" key="11">
    <source>
        <dbReference type="ARBA" id="ARBA00023204"/>
    </source>
</evidence>
<dbReference type="InterPro" id="IPR014016">
    <property type="entry name" value="UvrD-like_ATP-bd"/>
</dbReference>
<dbReference type="GO" id="GO:0005524">
    <property type="term" value="F:ATP binding"/>
    <property type="evidence" value="ECO:0007669"/>
    <property type="project" value="UniProtKB-KW"/>
</dbReference>
<evidence type="ECO:0000256" key="12">
    <source>
        <dbReference type="ARBA" id="ARBA00023235"/>
    </source>
</evidence>
<keyword evidence="6" id="KW-0347">Helicase</keyword>
<dbReference type="GO" id="GO:0046872">
    <property type="term" value="F:metal ion binding"/>
    <property type="evidence" value="ECO:0007669"/>
    <property type="project" value="UniProtKB-KW"/>
</dbReference>
<dbReference type="GO" id="GO:0003677">
    <property type="term" value="F:DNA binding"/>
    <property type="evidence" value="ECO:0007669"/>
    <property type="project" value="UniProtKB-KW"/>
</dbReference>
<evidence type="ECO:0000256" key="6">
    <source>
        <dbReference type="ARBA" id="ARBA00022806"/>
    </source>
</evidence>
<evidence type="ECO:0000256" key="14">
    <source>
        <dbReference type="ARBA" id="ARBA00034808"/>
    </source>
</evidence>
<dbReference type="HAMAP" id="MF_01485">
    <property type="entry name" value="RecB"/>
    <property type="match status" value="1"/>
</dbReference>
<dbReference type="EC" id="5.6.2.4" evidence="14"/>
<evidence type="ECO:0000256" key="9">
    <source>
        <dbReference type="ARBA" id="ARBA00022842"/>
    </source>
</evidence>
<dbReference type="PANTHER" id="PTHR11070:SF23">
    <property type="entry name" value="RECBCD ENZYME SUBUNIT RECB"/>
    <property type="match status" value="1"/>
</dbReference>
<evidence type="ECO:0000259" key="16">
    <source>
        <dbReference type="PROSITE" id="PS51198"/>
    </source>
</evidence>
<dbReference type="SUPFAM" id="SSF52540">
    <property type="entry name" value="P-loop containing nucleoside triphosphate hydrolases"/>
    <property type="match status" value="1"/>
</dbReference>
<keyword evidence="1" id="KW-0540">Nuclease</keyword>